<feature type="binding site" description="covalent" evidence="9">
    <location>
        <position position="206"/>
    </location>
    <ligand>
        <name>heme c</name>
        <dbReference type="ChEBI" id="CHEBI:61717"/>
        <label>2</label>
    </ligand>
</feature>
<evidence type="ECO:0000256" key="3">
    <source>
        <dbReference type="ARBA" id="ARBA00022617"/>
    </source>
</evidence>
<keyword evidence="8" id="KW-0472">Membrane</keyword>
<comment type="subcellular location">
    <subcellularLocation>
        <location evidence="1">Cell membrane</location>
    </subcellularLocation>
</comment>
<feature type="binding site" description="axial binding residue" evidence="10">
    <location>
        <position position="341"/>
    </location>
    <ligand>
        <name>heme c</name>
        <dbReference type="ChEBI" id="CHEBI:61717"/>
        <label>3</label>
    </ligand>
    <ligandPart>
        <name>Fe</name>
        <dbReference type="ChEBI" id="CHEBI:18248"/>
    </ligandPart>
</feature>
<feature type="binding site" description="axial binding residue" evidence="10">
    <location>
        <position position="210"/>
    </location>
    <ligand>
        <name>heme c</name>
        <dbReference type="ChEBI" id="CHEBI:61717"/>
        <label>2</label>
    </ligand>
    <ligandPart>
        <name>Fe</name>
        <dbReference type="ChEBI" id="CHEBI:18248"/>
    </ligandPart>
</feature>
<keyword evidence="4 10" id="KW-0479">Metal-binding</keyword>
<dbReference type="InterPro" id="IPR006311">
    <property type="entry name" value="TAT_signal"/>
</dbReference>
<dbReference type="PROSITE" id="PS51318">
    <property type="entry name" value="TAT"/>
    <property type="match status" value="1"/>
</dbReference>
<dbReference type="PANTHER" id="PTHR35008:SF8">
    <property type="entry name" value="ALCOHOL DEHYDROGENASE CYTOCHROME C SUBUNIT"/>
    <property type="match status" value="1"/>
</dbReference>
<keyword evidence="5" id="KW-0732">Signal</keyword>
<keyword evidence="2" id="KW-1003">Cell membrane</keyword>
<feature type="binding site" description="covalent" evidence="9">
    <location>
        <position position="337"/>
    </location>
    <ligand>
        <name>heme c</name>
        <dbReference type="ChEBI" id="CHEBI:61717"/>
        <label>3</label>
    </ligand>
</feature>
<keyword evidence="7 10" id="KW-0408">Iron</keyword>
<gene>
    <name evidence="12" type="ORF">NCTC9419_04639</name>
</gene>
<evidence type="ECO:0000313" key="13">
    <source>
        <dbReference type="Proteomes" id="UP000271603"/>
    </source>
</evidence>
<dbReference type="InterPro" id="IPR036909">
    <property type="entry name" value="Cyt_c-like_dom_sf"/>
</dbReference>
<dbReference type="GO" id="GO:0005506">
    <property type="term" value="F:iron ion binding"/>
    <property type="evidence" value="ECO:0007669"/>
    <property type="project" value="InterPro"/>
</dbReference>
<dbReference type="GO" id="GO:0033717">
    <property type="term" value="F:gluconate 2-dehydrogenase (acceptor) activity"/>
    <property type="evidence" value="ECO:0007669"/>
    <property type="project" value="UniProtKB-EC"/>
</dbReference>
<reference evidence="12 13" key="1">
    <citation type="submission" date="2018-12" db="EMBL/GenBank/DDBJ databases">
        <authorList>
            <consortium name="Pathogen Informatics"/>
        </authorList>
    </citation>
    <scope>NUCLEOTIDE SEQUENCE [LARGE SCALE GENOMIC DNA]</scope>
    <source>
        <strain evidence="12 13">NCTC9419</strain>
    </source>
</reference>
<keyword evidence="6" id="KW-0677">Repeat</keyword>
<feature type="domain" description="Cytochrome c" evidence="11">
    <location>
        <begin position="191"/>
        <end position="300"/>
    </location>
</feature>
<evidence type="ECO:0000256" key="9">
    <source>
        <dbReference type="PIRSR" id="PIRSR000018-50"/>
    </source>
</evidence>
<dbReference type="EMBL" id="LR134155">
    <property type="protein sequence ID" value="VEA73020.1"/>
    <property type="molecule type" value="Genomic_DNA"/>
</dbReference>
<feature type="domain" description="Cytochrome c" evidence="11">
    <location>
        <begin position="324"/>
        <end position="412"/>
    </location>
</feature>
<feature type="binding site" description="covalent" evidence="9">
    <location>
        <position position="209"/>
    </location>
    <ligand>
        <name>heme c</name>
        <dbReference type="ChEBI" id="CHEBI:61717"/>
        <label>2</label>
    </ligand>
</feature>
<feature type="domain" description="Cytochrome c" evidence="11">
    <location>
        <begin position="46"/>
        <end position="149"/>
    </location>
</feature>
<dbReference type="GO" id="GO:0020037">
    <property type="term" value="F:heme binding"/>
    <property type="evidence" value="ECO:0007669"/>
    <property type="project" value="InterPro"/>
</dbReference>
<dbReference type="InterPro" id="IPR051459">
    <property type="entry name" value="Cytochrome_c-type_DH"/>
</dbReference>
<dbReference type="GO" id="GO:0009055">
    <property type="term" value="F:electron transfer activity"/>
    <property type="evidence" value="ECO:0007669"/>
    <property type="project" value="InterPro"/>
</dbReference>
<feature type="binding site" description="axial binding residue" evidence="10">
    <location>
        <position position="64"/>
    </location>
    <ligand>
        <name>heme c</name>
        <dbReference type="ChEBI" id="CHEBI:61717"/>
        <label>1</label>
    </ligand>
    <ligandPart>
        <name>Fe</name>
        <dbReference type="ChEBI" id="CHEBI:18248"/>
    </ligandPart>
</feature>
<feature type="binding site" description="covalent" evidence="9">
    <location>
        <position position="60"/>
    </location>
    <ligand>
        <name>heme c</name>
        <dbReference type="ChEBI" id="CHEBI:61717"/>
        <label>1</label>
    </ligand>
</feature>
<evidence type="ECO:0000256" key="10">
    <source>
        <dbReference type="PIRSR" id="PIRSR000018-51"/>
    </source>
</evidence>
<dbReference type="PANTHER" id="PTHR35008">
    <property type="entry name" value="BLL4482 PROTEIN-RELATED"/>
    <property type="match status" value="1"/>
</dbReference>
<sequence>MKSNRKKILGWSAAAVATALIGAGIASWQPAIAPLNEADHQTFSAEQIARGAKLAALGDCAVCHTRPGGVRNTGGLAMEIPFGTIYSTNITPDRETGIGSWSYPAFERAMRHGVDREGHYLYPAFPYTSFTRTSDEDLQALYAWLMSQPPVRYQPPKTDLNFPFNIRQGIAAWNWLALRPGAMQPDPAHDAVWNRGAYLTEGLGHCSACHSPRNILFAEQGGKAHLSGGVAEGWSAPALTAHSNAPISWNYADLLSFMRSGYVANHGVAAGPMGPVVNEGLSQLPEDDLRAMAVYLASFNPPQPDDEAAALKQRLLQRETQAKTLASEGARLYSGACMACHAQSEGAQLAGVRPALALNSNLNDASPDNAIRVVLNGIAVPATPALGTMPPFANHLSDRQIAVLLNYLRTEQAGKAAWPDLQQRVTALRSAQ</sequence>
<evidence type="ECO:0000256" key="8">
    <source>
        <dbReference type="ARBA" id="ARBA00023136"/>
    </source>
</evidence>
<dbReference type="Proteomes" id="UP000271603">
    <property type="component" value="Chromosome"/>
</dbReference>
<accession>A0A447QSM4</accession>
<dbReference type="Pfam" id="PF13442">
    <property type="entry name" value="Cytochrome_CBB3"/>
    <property type="match status" value="1"/>
</dbReference>
<evidence type="ECO:0000256" key="2">
    <source>
        <dbReference type="ARBA" id="ARBA00022475"/>
    </source>
</evidence>
<dbReference type="PIRSF" id="PIRSF000018">
    <property type="entry name" value="Mb_ADH_cyt_c"/>
    <property type="match status" value="1"/>
</dbReference>
<proteinExistence type="predicted"/>
<evidence type="ECO:0000256" key="6">
    <source>
        <dbReference type="ARBA" id="ARBA00022737"/>
    </source>
</evidence>
<dbReference type="SUPFAM" id="SSF46626">
    <property type="entry name" value="Cytochrome c"/>
    <property type="match status" value="3"/>
</dbReference>
<organism evidence="12 13">
    <name type="scientific">Serratia rubidaea</name>
    <name type="common">Serratia marinorubra</name>
    <dbReference type="NCBI Taxonomy" id="61652"/>
    <lineage>
        <taxon>Bacteria</taxon>
        <taxon>Pseudomonadati</taxon>
        <taxon>Pseudomonadota</taxon>
        <taxon>Gammaproteobacteria</taxon>
        <taxon>Enterobacterales</taxon>
        <taxon>Yersiniaceae</taxon>
        <taxon>Serratia</taxon>
    </lineage>
</organism>
<keyword evidence="12" id="KW-0560">Oxidoreductase</keyword>
<dbReference type="GO" id="GO:0005886">
    <property type="term" value="C:plasma membrane"/>
    <property type="evidence" value="ECO:0007669"/>
    <property type="project" value="UniProtKB-SubCell"/>
</dbReference>
<evidence type="ECO:0000256" key="7">
    <source>
        <dbReference type="ARBA" id="ARBA00023004"/>
    </source>
</evidence>
<dbReference type="EC" id="1.1.99.3" evidence="12"/>
<evidence type="ECO:0000256" key="1">
    <source>
        <dbReference type="ARBA" id="ARBA00004236"/>
    </source>
</evidence>
<feature type="binding site" description="covalent" evidence="9">
    <location>
        <position position="340"/>
    </location>
    <ligand>
        <name>heme c</name>
        <dbReference type="ChEBI" id="CHEBI:61717"/>
        <label>3</label>
    </ligand>
</feature>
<evidence type="ECO:0000256" key="5">
    <source>
        <dbReference type="ARBA" id="ARBA00022729"/>
    </source>
</evidence>
<evidence type="ECO:0000313" key="12">
    <source>
        <dbReference type="EMBL" id="VEA73020.1"/>
    </source>
</evidence>
<feature type="binding site" description="covalent" evidence="9">
    <location>
        <position position="63"/>
    </location>
    <ligand>
        <name>heme c</name>
        <dbReference type="ChEBI" id="CHEBI:61717"/>
        <label>1</label>
    </ligand>
</feature>
<dbReference type="InterPro" id="IPR009056">
    <property type="entry name" value="Cyt_c-like_dom"/>
</dbReference>
<dbReference type="Gene3D" id="1.10.760.10">
    <property type="entry name" value="Cytochrome c-like domain"/>
    <property type="match status" value="2"/>
</dbReference>
<dbReference type="AlphaFoldDB" id="A0A447QSM4"/>
<keyword evidence="3 9" id="KW-0349">Heme</keyword>
<protein>
    <submittedName>
        <fullName evidence="12">Gluconate 2-dehydrogenase cytochrome c subunit</fullName>
        <ecNumber evidence="12">1.1.99.3</ecNumber>
    </submittedName>
</protein>
<evidence type="ECO:0000256" key="4">
    <source>
        <dbReference type="ARBA" id="ARBA00022723"/>
    </source>
</evidence>
<comment type="cofactor">
    <cofactor evidence="9">
        <name>heme c</name>
        <dbReference type="ChEBI" id="CHEBI:61717"/>
    </cofactor>
    <text evidence="9">Binds 3 heme c groups covalently per subunit.</text>
</comment>
<dbReference type="STRING" id="61652.AXX16_3402"/>
<evidence type="ECO:0000259" key="11">
    <source>
        <dbReference type="PROSITE" id="PS51007"/>
    </source>
</evidence>
<name>A0A447QSM4_SERRU</name>
<dbReference type="PROSITE" id="PS51007">
    <property type="entry name" value="CYTC"/>
    <property type="match status" value="3"/>
</dbReference>
<dbReference type="InterPro" id="IPR014353">
    <property type="entry name" value="Membr-bd_ADH_cyt_c"/>
</dbReference>